<gene>
    <name evidence="2" type="ordered locus">AciX9_1381</name>
</gene>
<accession>E8WVJ2</accession>
<proteinExistence type="predicted"/>
<evidence type="ECO:0000313" key="3">
    <source>
        <dbReference type="Proteomes" id="UP000000343"/>
    </source>
</evidence>
<evidence type="ECO:0000313" key="2">
    <source>
        <dbReference type="EMBL" id="ADW68440.1"/>
    </source>
</evidence>
<sequence length="69" mass="7484">MNFNDGTTNRDLNSSKTAVDASHESGDSKDVATTKQEQLDGVAMESAKRANNRIHSDEQEIPGSTIFSK</sequence>
<dbReference type="OrthoDB" id="122905at2"/>
<dbReference type="HOGENOM" id="CLU_2806433_0_0_0"/>
<dbReference type="Proteomes" id="UP000000343">
    <property type="component" value="Chromosome"/>
</dbReference>
<organism evidence="3">
    <name type="scientific">Granulicella tundricola (strain ATCC BAA-1859 / DSM 23138 / MP5ACTX9)</name>
    <dbReference type="NCBI Taxonomy" id="1198114"/>
    <lineage>
        <taxon>Bacteria</taxon>
        <taxon>Pseudomonadati</taxon>
        <taxon>Acidobacteriota</taxon>
        <taxon>Terriglobia</taxon>
        <taxon>Terriglobales</taxon>
        <taxon>Acidobacteriaceae</taxon>
        <taxon>Granulicella</taxon>
    </lineage>
</organism>
<feature type="compositionally biased region" description="Basic and acidic residues" evidence="1">
    <location>
        <begin position="21"/>
        <end position="32"/>
    </location>
</feature>
<dbReference type="eggNOG" id="ENOG5030MN3">
    <property type="taxonomic scope" value="Bacteria"/>
</dbReference>
<dbReference type="PaxDb" id="1198114-AciX9_1381"/>
<reference evidence="3" key="1">
    <citation type="submission" date="2011-01" db="EMBL/GenBank/DDBJ databases">
        <title>Complete sequence of chromosome of Acidobacterium sp. MP5ACTX9.</title>
        <authorList>
            <consortium name="US DOE Joint Genome Institute"/>
            <person name="Lucas S."/>
            <person name="Copeland A."/>
            <person name="Lapidus A."/>
            <person name="Cheng J.-F."/>
            <person name="Goodwin L."/>
            <person name="Pitluck S."/>
            <person name="Teshima H."/>
            <person name="Detter J.C."/>
            <person name="Han C."/>
            <person name="Tapia R."/>
            <person name="Land M."/>
            <person name="Hauser L."/>
            <person name="Kyrpides N."/>
            <person name="Ivanova N."/>
            <person name="Ovchinnikova G."/>
            <person name="Pagani I."/>
            <person name="Rawat S.R."/>
            <person name="Mannisto M."/>
            <person name="Haggblom M.M."/>
            <person name="Woyke T."/>
        </authorList>
    </citation>
    <scope>NUCLEOTIDE SEQUENCE [LARGE SCALE GENOMIC DNA]</scope>
    <source>
        <strain evidence="3">MP5ACTX9</strain>
    </source>
</reference>
<dbReference type="KEGG" id="acm:AciX9_1381"/>
<keyword evidence="3" id="KW-1185">Reference proteome</keyword>
<evidence type="ECO:0000256" key="1">
    <source>
        <dbReference type="SAM" id="MobiDB-lite"/>
    </source>
</evidence>
<feature type="region of interest" description="Disordered" evidence="1">
    <location>
        <begin position="1"/>
        <end position="69"/>
    </location>
</feature>
<dbReference type="AlphaFoldDB" id="E8WVJ2"/>
<name>E8WVJ2_GRATM</name>
<protein>
    <submittedName>
        <fullName evidence="2">Uncharacterized protein</fullName>
    </submittedName>
</protein>
<dbReference type="RefSeq" id="WP_013579762.1">
    <property type="nucleotide sequence ID" value="NC_015064.1"/>
</dbReference>
<dbReference type="EMBL" id="CP002480">
    <property type="protein sequence ID" value="ADW68440.1"/>
    <property type="molecule type" value="Genomic_DNA"/>
</dbReference>
<feature type="compositionally biased region" description="Polar residues" evidence="1">
    <location>
        <begin position="1"/>
        <end position="17"/>
    </location>
</feature>